<evidence type="ECO:0000256" key="1">
    <source>
        <dbReference type="SAM" id="Coils"/>
    </source>
</evidence>
<evidence type="ECO:0008006" key="4">
    <source>
        <dbReference type="Google" id="ProtNLM"/>
    </source>
</evidence>
<evidence type="ECO:0000313" key="3">
    <source>
        <dbReference type="EMBL" id="JAS05960.1"/>
    </source>
</evidence>
<accession>A0A1B6BY60</accession>
<reference evidence="3" key="1">
    <citation type="submission" date="2015-12" db="EMBL/GenBank/DDBJ databases">
        <title>De novo transcriptome assembly of four potential Pierce s Disease insect vectors from Arizona vineyards.</title>
        <authorList>
            <person name="Tassone E.E."/>
        </authorList>
    </citation>
    <scope>NUCLEOTIDE SEQUENCE</scope>
</reference>
<gene>
    <name evidence="3" type="ORF">g.44542</name>
</gene>
<feature type="signal peptide" evidence="2">
    <location>
        <begin position="1"/>
        <end position="20"/>
    </location>
</feature>
<organism evidence="3">
    <name type="scientific">Clastoptera arizonana</name>
    <name type="common">Arizona spittle bug</name>
    <dbReference type="NCBI Taxonomy" id="38151"/>
    <lineage>
        <taxon>Eukaryota</taxon>
        <taxon>Metazoa</taxon>
        <taxon>Ecdysozoa</taxon>
        <taxon>Arthropoda</taxon>
        <taxon>Hexapoda</taxon>
        <taxon>Insecta</taxon>
        <taxon>Pterygota</taxon>
        <taxon>Neoptera</taxon>
        <taxon>Paraneoptera</taxon>
        <taxon>Hemiptera</taxon>
        <taxon>Auchenorrhyncha</taxon>
        <taxon>Cercopoidea</taxon>
        <taxon>Clastopteridae</taxon>
        <taxon>Clastoptera</taxon>
    </lineage>
</organism>
<feature type="coiled-coil region" evidence="1">
    <location>
        <begin position="55"/>
        <end position="97"/>
    </location>
</feature>
<feature type="chain" id="PRO_5008579945" description="BAG domain-containing protein" evidence="2">
    <location>
        <begin position="21"/>
        <end position="129"/>
    </location>
</feature>
<keyword evidence="2" id="KW-0732">Signal</keyword>
<protein>
    <recommendedName>
        <fullName evidence="4">BAG domain-containing protein</fullName>
    </recommendedName>
</protein>
<keyword evidence="1" id="KW-0175">Coiled coil</keyword>
<name>A0A1B6BY60_9HEMI</name>
<evidence type="ECO:0000256" key="2">
    <source>
        <dbReference type="SAM" id="SignalP"/>
    </source>
</evidence>
<dbReference type="AlphaFoldDB" id="A0A1B6BY60"/>
<proteinExistence type="predicted"/>
<sequence length="129" mass="15000">MSQIYQLAILIMIMAVNVKCDTNEDIEELVESARNRGHLILSGNSTLKEKYDGIRKGMETERMKIIKEVEALENQNVNRMDKRLRKLEASLVMFEQLRDIDAEPSVKKRIAMVLKLIEKMNKMARLFDS</sequence>
<dbReference type="EMBL" id="GEDC01031338">
    <property type="protein sequence ID" value="JAS05960.1"/>
    <property type="molecule type" value="Transcribed_RNA"/>
</dbReference>